<evidence type="ECO:0000313" key="3">
    <source>
        <dbReference type="Proteomes" id="UP000245790"/>
    </source>
</evidence>
<feature type="region of interest" description="Disordered" evidence="1">
    <location>
        <begin position="582"/>
        <end position="602"/>
    </location>
</feature>
<organism evidence="2 3">
    <name type="scientific">Pleionea mediterranea</name>
    <dbReference type="NCBI Taxonomy" id="523701"/>
    <lineage>
        <taxon>Bacteria</taxon>
        <taxon>Pseudomonadati</taxon>
        <taxon>Pseudomonadota</taxon>
        <taxon>Gammaproteobacteria</taxon>
        <taxon>Oceanospirillales</taxon>
        <taxon>Pleioneaceae</taxon>
        <taxon>Pleionea</taxon>
    </lineage>
</organism>
<dbReference type="OrthoDB" id="5724405at2"/>
<reference evidence="2 3" key="1">
    <citation type="submission" date="2018-05" db="EMBL/GenBank/DDBJ databases">
        <title>Genomic Encyclopedia of Type Strains, Phase IV (KMG-IV): sequencing the most valuable type-strain genomes for metagenomic binning, comparative biology and taxonomic classification.</title>
        <authorList>
            <person name="Goeker M."/>
        </authorList>
    </citation>
    <scope>NUCLEOTIDE SEQUENCE [LARGE SCALE GENOMIC DNA]</scope>
    <source>
        <strain evidence="2 3">DSM 25350</strain>
    </source>
</reference>
<sequence length="608" mass="68233">MIQGDLGLTIRAPEQVKPTLVAKLTPRYISKWLESLPIANISDSSRRLYQMLLDCNKSHLSDEDRFKILTALQPSIQMVLKSLSKHFTGHTLNLSDKQKKIAALVQAIHTEMAIGFKTIIEHQAANPSLLNKTMLHTSLYLSLDYLSLTVVRCYQVYTDVPARLWSEINTIYRFSITQKLIDKPCVIQNSKTEFTINDAFQKICLLSIANPYQLRQQEIETVYSGLQVYVPFCKLEQSSRFDNRYVVDLNLALPPTHQALIKIRPSQYTLSLNLDQIVTELQKSLKQKRGSTRDEMAIGGLSARLIRHLLKSWAHLSSRHFARTPCNGHISVSIGLSATHQLLIGEEIEDYVESLDQYEGSLQNATLVDDNSTADMLSNFGNQSYINATSDEDIWAKLYRPKGAMPDTQEIDYSKQFNPSGEASQPHYEFDYAEIINISPGGYCIDLGENPPQNTQAGEVIGLVETDEQGDQNWHIGVIRWIKRSKKHPGVLLGVQLIAPGAKPVHSQLKHGKTNGKEFQNALLLPELKGIGQPATIITNPAVFNAQQKITIVDGDESFDAQLTKLVSSSQGYRQFYFERVNGPSNTSSDSQGDNPKEDGFDNVWDLI</sequence>
<protein>
    <recommendedName>
        <fullName evidence="4">Molecular chaperone</fullName>
    </recommendedName>
</protein>
<dbReference type="RefSeq" id="WP_109763288.1">
    <property type="nucleotide sequence ID" value="NZ_QGGU01000005.1"/>
</dbReference>
<proteinExistence type="predicted"/>
<gene>
    <name evidence="2" type="ORF">C8D97_105225</name>
</gene>
<dbReference type="AlphaFoldDB" id="A0A316FTL0"/>
<comment type="caution">
    <text evidence="2">The sequence shown here is derived from an EMBL/GenBank/DDBJ whole genome shotgun (WGS) entry which is preliminary data.</text>
</comment>
<name>A0A316FTL0_9GAMM</name>
<evidence type="ECO:0008006" key="4">
    <source>
        <dbReference type="Google" id="ProtNLM"/>
    </source>
</evidence>
<evidence type="ECO:0000256" key="1">
    <source>
        <dbReference type="SAM" id="MobiDB-lite"/>
    </source>
</evidence>
<evidence type="ECO:0000313" key="2">
    <source>
        <dbReference type="EMBL" id="PWK51909.1"/>
    </source>
</evidence>
<accession>A0A316FTL0</accession>
<feature type="compositionally biased region" description="Polar residues" evidence="1">
    <location>
        <begin position="583"/>
        <end position="594"/>
    </location>
</feature>
<dbReference type="EMBL" id="QGGU01000005">
    <property type="protein sequence ID" value="PWK51909.1"/>
    <property type="molecule type" value="Genomic_DNA"/>
</dbReference>
<keyword evidence="3" id="KW-1185">Reference proteome</keyword>
<dbReference type="Proteomes" id="UP000245790">
    <property type="component" value="Unassembled WGS sequence"/>
</dbReference>